<accession>A0AAV4RCY0</accession>
<evidence type="ECO:0000313" key="2">
    <source>
        <dbReference type="Proteomes" id="UP001054945"/>
    </source>
</evidence>
<dbReference type="EMBL" id="BPLR01007685">
    <property type="protein sequence ID" value="GIY18869.1"/>
    <property type="molecule type" value="Genomic_DNA"/>
</dbReference>
<keyword evidence="2" id="KW-1185">Reference proteome</keyword>
<evidence type="ECO:0000313" key="1">
    <source>
        <dbReference type="EMBL" id="GIY18869.1"/>
    </source>
</evidence>
<name>A0AAV4RCY0_CAEEX</name>
<reference evidence="1 2" key="1">
    <citation type="submission" date="2021-06" db="EMBL/GenBank/DDBJ databases">
        <title>Caerostris extrusa draft genome.</title>
        <authorList>
            <person name="Kono N."/>
            <person name="Arakawa K."/>
        </authorList>
    </citation>
    <scope>NUCLEOTIDE SEQUENCE [LARGE SCALE GENOMIC DNA]</scope>
</reference>
<protein>
    <submittedName>
        <fullName evidence="1">Uncharacterized protein</fullName>
    </submittedName>
</protein>
<dbReference type="Proteomes" id="UP001054945">
    <property type="component" value="Unassembled WGS sequence"/>
</dbReference>
<feature type="non-terminal residue" evidence="1">
    <location>
        <position position="1"/>
    </location>
</feature>
<proteinExistence type="predicted"/>
<gene>
    <name evidence="1" type="ORF">CEXT_564631</name>
</gene>
<dbReference type="AlphaFoldDB" id="A0AAV4RCY0"/>
<sequence length="32" mass="2921">AASSSGKQLGGVPGGSSQLPAVLCALPALLGN</sequence>
<comment type="caution">
    <text evidence="1">The sequence shown here is derived from an EMBL/GenBank/DDBJ whole genome shotgun (WGS) entry which is preliminary data.</text>
</comment>
<organism evidence="1 2">
    <name type="scientific">Caerostris extrusa</name>
    <name type="common">Bark spider</name>
    <name type="synonym">Caerostris bankana</name>
    <dbReference type="NCBI Taxonomy" id="172846"/>
    <lineage>
        <taxon>Eukaryota</taxon>
        <taxon>Metazoa</taxon>
        <taxon>Ecdysozoa</taxon>
        <taxon>Arthropoda</taxon>
        <taxon>Chelicerata</taxon>
        <taxon>Arachnida</taxon>
        <taxon>Araneae</taxon>
        <taxon>Araneomorphae</taxon>
        <taxon>Entelegynae</taxon>
        <taxon>Araneoidea</taxon>
        <taxon>Araneidae</taxon>
        <taxon>Caerostris</taxon>
    </lineage>
</organism>